<dbReference type="InterPro" id="IPR013783">
    <property type="entry name" value="Ig-like_fold"/>
</dbReference>
<feature type="chain" id="PRO_5043316855" description="Dystroglycan-type cadherin-like domain-containing protein" evidence="3">
    <location>
        <begin position="27"/>
        <end position="661"/>
    </location>
</feature>
<feature type="compositionally biased region" description="Low complexity" evidence="1">
    <location>
        <begin position="645"/>
        <end position="661"/>
    </location>
</feature>
<sequence>MKQKPFLKLITILLLVFLLQSEPAFGLNEKCLSTYHTPFQSMIAGDRMTGFSSSTVLSNGNTAHVYTENDSSKTNSIILTLAILSKDDFRVVQKKEITSNNFIISDPEVISLDNSRFVVVYQKQSSQDSKAYYSLELQFFNGSGALERPELTVLTRDSVVKDLTSSKLNTNTIAISWLQLESNQFYTTVYTQLIDSTTYKNVTDRISVSPVVENCKDPKIVSLDEHNFAIFYTQEIIEEYGSFYSIWYQKLSLNGDKIENKCISNLTDSYQGQPSVLKLANGNYLATWLKTPLDENIDQSVYRGVYAQVLDPSLNLMGKLMTISNLVSNRFDQMPTMVQSTNDPDQLVLVMWVSKWDTSFGIDLFQICGRFLTKEGQPLASKHFEINDVTNYTYNSLYVTQDYQVIFSQKIFKNYMKGNSFQLTKLHPPMPILTKKIPDQKFDLNSYFEFAFCKDTFLGPNNYTLNYYSALNNGELLPNWIKFDPQNRKFYGNSSKNPIELIIQVNAENVCNLKANTTFNFSIMKHTTPTPTPTPTHAPTQTPTPDPTATPTKSGSSNPSPTTSNKSSLSASEIISIGSGISLILLLIFAMIVIKYRNQQKLSELQFLLTPSQKNLYTTNPDIIDKSDSQSKQDSLDDLTDSLDDSTNSLDDLISTNTDEI</sequence>
<keyword evidence="2" id="KW-0472">Membrane</keyword>
<feature type="compositionally biased region" description="Pro residues" evidence="1">
    <location>
        <begin position="530"/>
        <end position="548"/>
    </location>
</feature>
<evidence type="ECO:0000313" key="5">
    <source>
        <dbReference type="EMBL" id="KAJ3423442.1"/>
    </source>
</evidence>
<dbReference type="InterPro" id="IPR006644">
    <property type="entry name" value="Cadg"/>
</dbReference>
<dbReference type="AlphaFoldDB" id="A0AAV7Y4J7"/>
<dbReference type="EMBL" id="JANTQA010000076">
    <property type="protein sequence ID" value="KAJ3423442.1"/>
    <property type="molecule type" value="Genomic_DNA"/>
</dbReference>
<dbReference type="Proteomes" id="UP001146793">
    <property type="component" value="Unassembled WGS sequence"/>
</dbReference>
<keyword evidence="2" id="KW-0812">Transmembrane</keyword>
<proteinExistence type="predicted"/>
<feature type="domain" description="Dystroglycan-type cadherin-like" evidence="4">
    <location>
        <begin position="432"/>
        <end position="530"/>
    </location>
</feature>
<comment type="caution">
    <text evidence="5">The sequence shown here is derived from an EMBL/GenBank/DDBJ whole genome shotgun (WGS) entry which is preliminary data.</text>
</comment>
<name>A0AAV7Y4J7_9EUKA</name>
<gene>
    <name evidence="5" type="ORF">M0812_29971</name>
</gene>
<keyword evidence="3" id="KW-0732">Signal</keyword>
<dbReference type="GO" id="GO:0005509">
    <property type="term" value="F:calcium ion binding"/>
    <property type="evidence" value="ECO:0007669"/>
    <property type="project" value="InterPro"/>
</dbReference>
<evidence type="ECO:0000259" key="4">
    <source>
        <dbReference type="SMART" id="SM00736"/>
    </source>
</evidence>
<protein>
    <recommendedName>
        <fullName evidence="4">Dystroglycan-type cadherin-like domain-containing protein</fullName>
    </recommendedName>
</protein>
<dbReference type="GO" id="GO:0016020">
    <property type="term" value="C:membrane"/>
    <property type="evidence" value="ECO:0007669"/>
    <property type="project" value="InterPro"/>
</dbReference>
<feature type="transmembrane region" description="Helical" evidence="2">
    <location>
        <begin position="574"/>
        <end position="594"/>
    </location>
</feature>
<feature type="compositionally biased region" description="Low complexity" evidence="1">
    <location>
        <begin position="549"/>
        <end position="568"/>
    </location>
</feature>
<dbReference type="InterPro" id="IPR015919">
    <property type="entry name" value="Cadherin-like_sf"/>
</dbReference>
<dbReference type="Gene3D" id="2.60.40.10">
    <property type="entry name" value="Immunoglobulins"/>
    <property type="match status" value="1"/>
</dbReference>
<evidence type="ECO:0000256" key="1">
    <source>
        <dbReference type="SAM" id="MobiDB-lite"/>
    </source>
</evidence>
<feature type="signal peptide" evidence="3">
    <location>
        <begin position="1"/>
        <end position="26"/>
    </location>
</feature>
<organism evidence="5 6">
    <name type="scientific">Anaeramoeba flamelloides</name>
    <dbReference type="NCBI Taxonomy" id="1746091"/>
    <lineage>
        <taxon>Eukaryota</taxon>
        <taxon>Metamonada</taxon>
        <taxon>Anaeramoebidae</taxon>
        <taxon>Anaeramoeba</taxon>
    </lineage>
</organism>
<evidence type="ECO:0000256" key="2">
    <source>
        <dbReference type="SAM" id="Phobius"/>
    </source>
</evidence>
<dbReference type="SUPFAM" id="SSF49313">
    <property type="entry name" value="Cadherin-like"/>
    <property type="match status" value="1"/>
</dbReference>
<feature type="region of interest" description="Disordered" evidence="1">
    <location>
        <begin position="620"/>
        <end position="661"/>
    </location>
</feature>
<feature type="region of interest" description="Disordered" evidence="1">
    <location>
        <begin position="524"/>
        <end position="568"/>
    </location>
</feature>
<evidence type="ECO:0000313" key="6">
    <source>
        <dbReference type="Proteomes" id="UP001146793"/>
    </source>
</evidence>
<feature type="compositionally biased region" description="Basic and acidic residues" evidence="1">
    <location>
        <begin position="623"/>
        <end position="635"/>
    </location>
</feature>
<evidence type="ECO:0000256" key="3">
    <source>
        <dbReference type="SAM" id="SignalP"/>
    </source>
</evidence>
<reference evidence="5" key="1">
    <citation type="submission" date="2022-08" db="EMBL/GenBank/DDBJ databases">
        <title>Novel sulphate-reducing endosymbionts in the free-living metamonad Anaeramoeba.</title>
        <authorList>
            <person name="Jerlstrom-Hultqvist J."/>
            <person name="Cepicka I."/>
            <person name="Gallot-Lavallee L."/>
            <person name="Salas-Leiva D."/>
            <person name="Curtis B.A."/>
            <person name="Zahonova K."/>
            <person name="Pipaliya S."/>
            <person name="Dacks J."/>
            <person name="Roger A.J."/>
        </authorList>
    </citation>
    <scope>NUCLEOTIDE SEQUENCE</scope>
    <source>
        <strain evidence="5">Busselton2</strain>
    </source>
</reference>
<keyword evidence="2" id="KW-1133">Transmembrane helix</keyword>
<accession>A0AAV7Y4J7</accession>
<dbReference type="SMART" id="SM00736">
    <property type="entry name" value="CADG"/>
    <property type="match status" value="1"/>
</dbReference>